<dbReference type="HOGENOM" id="CLU_045011_8_1_9"/>
<dbReference type="Gene3D" id="3.40.50.1000">
    <property type="entry name" value="HAD superfamily/HAD-like"/>
    <property type="match status" value="1"/>
</dbReference>
<dbReference type="EMBL" id="CP001878">
    <property type="protein sequence ID" value="ADC50846.1"/>
    <property type="molecule type" value="Genomic_DNA"/>
</dbReference>
<dbReference type="InterPro" id="IPR052550">
    <property type="entry name" value="Pyrimidine_5'-ntase_YjjG"/>
</dbReference>
<reference evidence="1 2" key="1">
    <citation type="journal article" date="2011" name="Environ. Microbiol.">
        <title>Genome of alkaliphilic Bacillus pseudofirmus OF4 reveals adaptations that support the ability to grow in an external pH range from 7.5 to 11.4.</title>
        <authorList>
            <person name="Janto B."/>
            <person name="Ahmed A."/>
            <person name="Ito M."/>
            <person name="Liu J."/>
            <person name="Hicks D.B."/>
            <person name="Pagni S."/>
            <person name="Fackelmayer O.J."/>
            <person name="Smith T.A."/>
            <person name="Earl J."/>
            <person name="Elbourne L.D."/>
            <person name="Hassan K."/>
            <person name="Paulsen I.T."/>
            <person name="Kolsto A.B."/>
            <person name="Tourasse N.J."/>
            <person name="Ehrlich G.D."/>
            <person name="Boissy R."/>
            <person name="Ivey D.M."/>
            <person name="Li G."/>
            <person name="Xue Y."/>
            <person name="Ma Y."/>
            <person name="Hu F.Z."/>
            <person name="Krulwich T.A."/>
        </authorList>
    </citation>
    <scope>NUCLEOTIDE SEQUENCE [LARGE SCALE GENOMIC DNA]</scope>
    <source>
        <strain evidence="2">ATCC BAA-2126 / JCM 17055 / OF4</strain>
    </source>
</reference>
<proteinExistence type="predicted"/>
<dbReference type="Proteomes" id="UP000001544">
    <property type="component" value="Chromosome"/>
</dbReference>
<dbReference type="KEGG" id="bpf:BpOF4_13975"/>
<dbReference type="SFLD" id="SFLDS00003">
    <property type="entry name" value="Haloacid_Dehalogenase"/>
    <property type="match status" value="1"/>
</dbReference>
<dbReference type="Pfam" id="PF00702">
    <property type="entry name" value="Hydrolase"/>
    <property type="match status" value="1"/>
</dbReference>
<dbReference type="InterPro" id="IPR023214">
    <property type="entry name" value="HAD_sf"/>
</dbReference>
<gene>
    <name evidence="1" type="ordered locus">BpOF4_13975</name>
</gene>
<dbReference type="InterPro" id="IPR006439">
    <property type="entry name" value="HAD-SF_hydro_IA"/>
</dbReference>
<name>D3FYJ4_ALKPO</name>
<dbReference type="PANTHER" id="PTHR47478:SF1">
    <property type="entry name" value="PYRIMIDINE 5'-NUCLEOTIDASE YJJG"/>
    <property type="match status" value="1"/>
</dbReference>
<dbReference type="InterPro" id="IPR023198">
    <property type="entry name" value="PGP-like_dom2"/>
</dbReference>
<protein>
    <submittedName>
        <fullName evidence="1">Hydrolase, haloacid dehalogenase-like family</fullName>
    </submittedName>
</protein>
<keyword evidence="2" id="KW-1185">Reference proteome</keyword>
<dbReference type="PANTHER" id="PTHR47478">
    <property type="match status" value="1"/>
</dbReference>
<dbReference type="STRING" id="398511.BpOF4_13975"/>
<dbReference type="Gene3D" id="1.10.150.240">
    <property type="entry name" value="Putative phosphatase, domain 2"/>
    <property type="match status" value="1"/>
</dbReference>
<evidence type="ECO:0000313" key="1">
    <source>
        <dbReference type="EMBL" id="ADC50846.1"/>
    </source>
</evidence>
<dbReference type="SFLD" id="SFLDG01129">
    <property type="entry name" value="C1.5:_HAD__Beta-PGM__Phosphata"/>
    <property type="match status" value="1"/>
</dbReference>
<dbReference type="eggNOG" id="COG1011">
    <property type="taxonomic scope" value="Bacteria"/>
</dbReference>
<dbReference type="SUPFAM" id="SSF56784">
    <property type="entry name" value="HAD-like"/>
    <property type="match status" value="1"/>
</dbReference>
<dbReference type="NCBIfam" id="TIGR01549">
    <property type="entry name" value="HAD-SF-IA-v1"/>
    <property type="match status" value="1"/>
</dbReference>
<evidence type="ECO:0000313" key="2">
    <source>
        <dbReference type="Proteomes" id="UP000001544"/>
    </source>
</evidence>
<dbReference type="GO" id="GO:0016787">
    <property type="term" value="F:hydrolase activity"/>
    <property type="evidence" value="ECO:0007669"/>
    <property type="project" value="UniProtKB-KW"/>
</dbReference>
<dbReference type="InterPro" id="IPR036412">
    <property type="entry name" value="HAD-like_sf"/>
</dbReference>
<accession>D3FYJ4</accession>
<sequence length="257" mass="30332">MKVKWSTICFDLDNTLYNHEYAFKRAIKQCYYTKLQQWKISVDQAPPFEAWFTTFKYYCDHFWSDLEHKRMSGLDYRRARYAEAMREHHLPVKMEEADEFHNEYYEIVHQFAKPDPMMRPLLKWLSDIGVKVGILTNGPSITQRNKIEALGLNQFVEEQHLLISSETGLEKPDPRFFHLMEQTFQMGRQSLLNTDTFLFIGDSWEQDVEGAVAAGWDAVYLNQREIEPSSHVMNVVTNVHSLSDLYVWLQTYGRGGR</sequence>
<dbReference type="AlphaFoldDB" id="D3FYJ4"/>
<organism evidence="1 2">
    <name type="scientific">Alkalihalophilus pseudofirmus (strain ATCC BAA-2126 / JCM 17055 / OF4)</name>
    <name type="common">Bacillus pseudofirmus</name>
    <dbReference type="NCBI Taxonomy" id="398511"/>
    <lineage>
        <taxon>Bacteria</taxon>
        <taxon>Bacillati</taxon>
        <taxon>Bacillota</taxon>
        <taxon>Bacilli</taxon>
        <taxon>Bacillales</taxon>
        <taxon>Bacillaceae</taxon>
        <taxon>Alkalihalophilus</taxon>
    </lineage>
</organism>